<feature type="transmembrane region" description="Helical" evidence="1">
    <location>
        <begin position="93"/>
        <end position="117"/>
    </location>
</feature>
<reference evidence="2 3" key="1">
    <citation type="journal article" date="2020" name="IScience">
        <title>Genome Sequencing of the Endangered Kingdonia uniflora (Circaeasteraceae, Ranunculales) Reveals Potential Mechanisms of Evolutionary Specialization.</title>
        <authorList>
            <person name="Sun Y."/>
            <person name="Deng T."/>
            <person name="Zhang A."/>
            <person name="Moore M.J."/>
            <person name="Landis J.B."/>
            <person name="Lin N."/>
            <person name="Zhang H."/>
            <person name="Zhang X."/>
            <person name="Huang J."/>
            <person name="Zhang X."/>
            <person name="Sun H."/>
            <person name="Wang H."/>
        </authorList>
    </citation>
    <scope>NUCLEOTIDE SEQUENCE [LARGE SCALE GENOMIC DNA]</scope>
    <source>
        <strain evidence="2">TB1705</strain>
        <tissue evidence="2">Leaf</tissue>
    </source>
</reference>
<keyword evidence="1" id="KW-0812">Transmembrane</keyword>
<evidence type="ECO:0008006" key="4">
    <source>
        <dbReference type="Google" id="ProtNLM"/>
    </source>
</evidence>
<keyword evidence="1" id="KW-0472">Membrane</keyword>
<keyword evidence="3" id="KW-1185">Reference proteome</keyword>
<gene>
    <name evidence="2" type="ORF">GIB67_040240</name>
</gene>
<dbReference type="EMBL" id="JACGCM010001219">
    <property type="protein sequence ID" value="KAF6158726.1"/>
    <property type="molecule type" value="Genomic_DNA"/>
</dbReference>
<proteinExistence type="predicted"/>
<organism evidence="2 3">
    <name type="scientific">Kingdonia uniflora</name>
    <dbReference type="NCBI Taxonomy" id="39325"/>
    <lineage>
        <taxon>Eukaryota</taxon>
        <taxon>Viridiplantae</taxon>
        <taxon>Streptophyta</taxon>
        <taxon>Embryophyta</taxon>
        <taxon>Tracheophyta</taxon>
        <taxon>Spermatophyta</taxon>
        <taxon>Magnoliopsida</taxon>
        <taxon>Ranunculales</taxon>
        <taxon>Circaeasteraceae</taxon>
        <taxon>Kingdonia</taxon>
    </lineage>
</organism>
<dbReference type="OrthoDB" id="64915at2759"/>
<evidence type="ECO:0000313" key="2">
    <source>
        <dbReference type="EMBL" id="KAF6158726.1"/>
    </source>
</evidence>
<dbReference type="Proteomes" id="UP000541444">
    <property type="component" value="Unassembled WGS sequence"/>
</dbReference>
<keyword evidence="1" id="KW-1133">Transmembrane helix</keyword>
<evidence type="ECO:0000313" key="3">
    <source>
        <dbReference type="Proteomes" id="UP000541444"/>
    </source>
</evidence>
<evidence type="ECO:0000256" key="1">
    <source>
        <dbReference type="SAM" id="Phobius"/>
    </source>
</evidence>
<dbReference type="Gene3D" id="3.40.50.720">
    <property type="entry name" value="NAD(P)-binding Rossmann-like Domain"/>
    <property type="match status" value="1"/>
</dbReference>
<dbReference type="InterPro" id="IPR036291">
    <property type="entry name" value="NAD(P)-bd_dom_sf"/>
</dbReference>
<comment type="caution">
    <text evidence="2">The sequence shown here is derived from an EMBL/GenBank/DDBJ whole genome shotgun (WGS) entry which is preliminary data.</text>
</comment>
<dbReference type="SUPFAM" id="SSF51735">
    <property type="entry name" value="NAD(P)-binding Rossmann-fold domains"/>
    <property type="match status" value="1"/>
</dbReference>
<sequence>MVQRPQIVVLGAGTFVRTQYIPRLSEISNIVIVRAIWSRSEESARGAVEIAREHFPSIECKWGEAGLEEIIKDGSIHGVAVVLAGQTQPVIMIFPYFILVRGVFFCNLLYGGNYILVQKGHSFEELK</sequence>
<accession>A0A7J7MV33</accession>
<name>A0A7J7MV33_9MAGN</name>
<protein>
    <recommendedName>
        <fullName evidence="4">Gfo/Idh/MocA-like oxidoreductase N-terminal domain-containing protein</fullName>
    </recommendedName>
</protein>
<dbReference type="AlphaFoldDB" id="A0A7J7MV33"/>